<accession>A0A918ER18</accession>
<name>A0A918ER18_9ACTN</name>
<keyword evidence="3" id="KW-1185">Reference proteome</keyword>
<organism evidence="2 3">
    <name type="scientific">Streptomyces ruber</name>
    <dbReference type="NCBI Taxonomy" id="83378"/>
    <lineage>
        <taxon>Bacteria</taxon>
        <taxon>Bacillati</taxon>
        <taxon>Actinomycetota</taxon>
        <taxon>Actinomycetes</taxon>
        <taxon>Kitasatosporales</taxon>
        <taxon>Streptomycetaceae</taxon>
        <taxon>Streptomyces</taxon>
    </lineage>
</organism>
<sequence>MTQPSDASQPGEATGVLSPEEVLRRSGVPFTVLDHVPVVGREDAENRLGLATEQLLKTMVFRVTDGGFVLAALPVTGRVNYGRLARAAGVPRARLRQAGPDELSLLGMEPGGASPVCDLPDVVTVFDASVASMGTVYCGSGRADRTVVVEAARLIELVRPRVEELSS</sequence>
<dbReference type="RefSeq" id="WP_189216819.1">
    <property type="nucleotide sequence ID" value="NZ_BMQK01000004.1"/>
</dbReference>
<dbReference type="CDD" id="cd04332">
    <property type="entry name" value="YbaK_like"/>
    <property type="match status" value="1"/>
</dbReference>
<dbReference type="EMBL" id="BMQK01000004">
    <property type="protein sequence ID" value="GGQ54449.1"/>
    <property type="molecule type" value="Genomic_DNA"/>
</dbReference>
<dbReference type="AlphaFoldDB" id="A0A918ER18"/>
<protein>
    <recommendedName>
        <fullName evidence="1">YbaK/aminoacyl-tRNA synthetase-associated domain-containing protein</fullName>
    </recommendedName>
</protein>
<dbReference type="InterPro" id="IPR007214">
    <property type="entry name" value="YbaK/aa-tRNA-synth-assoc-dom"/>
</dbReference>
<feature type="domain" description="YbaK/aminoacyl-tRNA synthetase-associated" evidence="1">
    <location>
        <begin position="37"/>
        <end position="156"/>
    </location>
</feature>
<dbReference type="Proteomes" id="UP000620156">
    <property type="component" value="Unassembled WGS sequence"/>
</dbReference>
<comment type="caution">
    <text evidence="2">The sequence shown here is derived from an EMBL/GenBank/DDBJ whole genome shotgun (WGS) entry which is preliminary data.</text>
</comment>
<dbReference type="Pfam" id="PF04073">
    <property type="entry name" value="tRNA_edit"/>
    <property type="match status" value="1"/>
</dbReference>
<proteinExistence type="predicted"/>
<evidence type="ECO:0000313" key="2">
    <source>
        <dbReference type="EMBL" id="GGQ54449.1"/>
    </source>
</evidence>
<gene>
    <name evidence="2" type="ORF">GCM10010145_24970</name>
</gene>
<reference evidence="2" key="2">
    <citation type="submission" date="2020-09" db="EMBL/GenBank/DDBJ databases">
        <authorList>
            <person name="Sun Q."/>
            <person name="Ohkuma M."/>
        </authorList>
    </citation>
    <scope>NUCLEOTIDE SEQUENCE</scope>
    <source>
        <strain evidence="2">JCM 3131</strain>
    </source>
</reference>
<dbReference type="InterPro" id="IPR036754">
    <property type="entry name" value="YbaK/aa-tRNA-synt-asso_dom_sf"/>
</dbReference>
<evidence type="ECO:0000313" key="3">
    <source>
        <dbReference type="Proteomes" id="UP000620156"/>
    </source>
</evidence>
<reference evidence="2" key="1">
    <citation type="journal article" date="2014" name="Int. J. Syst. Evol. Microbiol.">
        <title>Complete genome sequence of Corynebacterium casei LMG S-19264T (=DSM 44701T), isolated from a smear-ripened cheese.</title>
        <authorList>
            <consortium name="US DOE Joint Genome Institute (JGI-PGF)"/>
            <person name="Walter F."/>
            <person name="Albersmeier A."/>
            <person name="Kalinowski J."/>
            <person name="Ruckert C."/>
        </authorList>
    </citation>
    <scope>NUCLEOTIDE SEQUENCE</scope>
    <source>
        <strain evidence="2">JCM 3131</strain>
    </source>
</reference>
<dbReference type="GO" id="GO:0002161">
    <property type="term" value="F:aminoacyl-tRNA deacylase activity"/>
    <property type="evidence" value="ECO:0007669"/>
    <property type="project" value="InterPro"/>
</dbReference>
<dbReference type="Gene3D" id="3.90.960.10">
    <property type="entry name" value="YbaK/aminoacyl-tRNA synthetase-associated domain"/>
    <property type="match status" value="1"/>
</dbReference>
<evidence type="ECO:0000259" key="1">
    <source>
        <dbReference type="Pfam" id="PF04073"/>
    </source>
</evidence>
<dbReference type="SUPFAM" id="SSF55826">
    <property type="entry name" value="YbaK/ProRS associated domain"/>
    <property type="match status" value="1"/>
</dbReference>